<feature type="transmembrane region" description="Helical" evidence="1">
    <location>
        <begin position="135"/>
        <end position="157"/>
    </location>
</feature>
<gene>
    <name evidence="2" type="ORF">FC774_07505</name>
    <name evidence="3" type="ORF">FDB51_01025</name>
</gene>
<evidence type="ECO:0000313" key="2">
    <source>
        <dbReference type="EMBL" id="NFF87720.1"/>
    </source>
</evidence>
<keyword evidence="1" id="KW-0812">Transmembrane</keyword>
<reference evidence="4 5" key="1">
    <citation type="submission" date="2019-04" db="EMBL/GenBank/DDBJ databases">
        <title>Genome sequencing of Clostridium botulinum Groups I-IV and Clostridium butyricum.</title>
        <authorList>
            <person name="Brunt J."/>
            <person name="Van Vliet A.H.M."/>
            <person name="Stringer S.C."/>
            <person name="Carter A.T."/>
            <person name="Peck M.W."/>
        </authorList>
    </citation>
    <scope>NUCLEOTIDE SEQUENCE [LARGE SCALE GENOMIC DNA]</scope>
    <source>
        <strain evidence="2 5">1605</strain>
        <strain evidence="3 4">CB-K-33E</strain>
    </source>
</reference>
<keyword evidence="1" id="KW-1133">Transmembrane helix</keyword>
<comment type="caution">
    <text evidence="3">The sequence shown here is derived from an EMBL/GenBank/DDBJ whole genome shotgun (WGS) entry which is preliminary data.</text>
</comment>
<evidence type="ECO:0000256" key="1">
    <source>
        <dbReference type="SAM" id="Phobius"/>
    </source>
</evidence>
<dbReference type="Pfam" id="PF12730">
    <property type="entry name" value="ABC2_membrane_4"/>
    <property type="match status" value="1"/>
</dbReference>
<dbReference type="InterPro" id="IPR022294">
    <property type="entry name" value="ABC-transptr_permeasesu"/>
</dbReference>
<dbReference type="EMBL" id="SWOV01000015">
    <property type="protein sequence ID" value="NFF87720.1"/>
    <property type="molecule type" value="Genomic_DNA"/>
</dbReference>
<keyword evidence="1" id="KW-0472">Membrane</keyword>
<dbReference type="Proteomes" id="UP000473681">
    <property type="component" value="Unassembled WGS sequence"/>
</dbReference>
<evidence type="ECO:0000313" key="4">
    <source>
        <dbReference type="Proteomes" id="UP000473681"/>
    </source>
</evidence>
<dbReference type="AlphaFoldDB" id="A0A0L9Y4Z4"/>
<feature type="transmembrane region" description="Helical" evidence="1">
    <location>
        <begin position="169"/>
        <end position="192"/>
    </location>
</feature>
<evidence type="ECO:0000313" key="5">
    <source>
        <dbReference type="Proteomes" id="UP000476820"/>
    </source>
</evidence>
<name>A0A0L9Y4Z4_CLOBO</name>
<dbReference type="OrthoDB" id="1701852at2"/>
<accession>A0A0L9Y4Z4</accession>
<dbReference type="EMBL" id="SWVK01000001">
    <property type="protein sequence ID" value="NFN33734.1"/>
    <property type="molecule type" value="Genomic_DNA"/>
</dbReference>
<feature type="transmembrane region" description="Helical" evidence="1">
    <location>
        <begin position="53"/>
        <end position="73"/>
    </location>
</feature>
<organism evidence="3 4">
    <name type="scientific">Clostridium botulinum</name>
    <dbReference type="NCBI Taxonomy" id="1491"/>
    <lineage>
        <taxon>Bacteria</taxon>
        <taxon>Bacillati</taxon>
        <taxon>Bacillota</taxon>
        <taxon>Clostridia</taxon>
        <taxon>Eubacteriales</taxon>
        <taxon>Clostridiaceae</taxon>
        <taxon>Clostridium</taxon>
    </lineage>
</organism>
<dbReference type="Proteomes" id="UP000476820">
    <property type="component" value="Unassembled WGS sequence"/>
</dbReference>
<feature type="transmembrane region" description="Helical" evidence="1">
    <location>
        <begin position="100"/>
        <end position="123"/>
    </location>
</feature>
<dbReference type="NCBIfam" id="TIGR03733">
    <property type="entry name" value="lanti_perm_MutG"/>
    <property type="match status" value="1"/>
</dbReference>
<sequence length="252" mass="28663">MTTIYRLMKSDFIKLKRTSFYWIHICVPLIGAFLFLWYFSFSLCSSTLKVQGYLESIALAYPMIIGIVTSMVVEQESMAGGFKEILGTEYGKGKCLISKVLILLFTGFLSTILAIGIFFIGFKYVLKQNLLPLNFYIYVTLIIFGSQIFLYLFHLWISFILGNGGSIGIGIFESLISALMITGLGDGIWQWIPCSWGMRLINYFSVNWVNGGIKSSEFLNFYVGIQNSVVLTILLATCFAIWFKFYEGRKYV</sequence>
<dbReference type="CDD" id="cd21808">
    <property type="entry name" value="ABC-2_lan_permease_MutG"/>
    <property type="match status" value="1"/>
</dbReference>
<evidence type="ECO:0000313" key="3">
    <source>
        <dbReference type="EMBL" id="NFN33734.1"/>
    </source>
</evidence>
<proteinExistence type="predicted"/>
<feature type="transmembrane region" description="Helical" evidence="1">
    <location>
        <begin position="21"/>
        <end position="41"/>
    </location>
</feature>
<dbReference type="RefSeq" id="WP_053342638.1">
    <property type="nucleotide sequence ID" value="NZ_JACBEK010000011.1"/>
</dbReference>
<feature type="transmembrane region" description="Helical" evidence="1">
    <location>
        <begin position="221"/>
        <end position="243"/>
    </location>
</feature>
<protein>
    <submittedName>
        <fullName evidence="3">Lantibiotic immunity ABC transporter MutG family permease subunit</fullName>
    </submittedName>
</protein>